<dbReference type="EMBL" id="KI894029">
    <property type="protein sequence ID" value="OBR86929.1"/>
    <property type="molecule type" value="Genomic_DNA"/>
</dbReference>
<dbReference type="KEGG" id="kdj:28966649"/>
<evidence type="ECO:0000313" key="2">
    <source>
        <dbReference type="EMBL" id="OBR86929.1"/>
    </source>
</evidence>
<accession>A0A1A6AA46</accession>
<feature type="region of interest" description="Disordered" evidence="1">
    <location>
        <begin position="63"/>
        <end position="117"/>
    </location>
</feature>
<keyword evidence="4" id="KW-1185">Reference proteome</keyword>
<evidence type="ECO:0000313" key="3">
    <source>
        <dbReference type="EMBL" id="WWC60359.1"/>
    </source>
</evidence>
<reference evidence="3" key="3">
    <citation type="submission" date="2024-02" db="EMBL/GenBank/DDBJ databases">
        <title>Comparative genomics of Cryptococcus and Kwoniella reveals pathogenesis evolution and contrasting modes of karyotype evolution via chromosome fusion or intercentromeric recombination.</title>
        <authorList>
            <person name="Coelho M.A."/>
            <person name="David-Palma M."/>
            <person name="Shea T."/>
            <person name="Bowers K."/>
            <person name="McGinley-Smith S."/>
            <person name="Mohammad A.W."/>
            <person name="Gnirke A."/>
            <person name="Yurkov A.M."/>
            <person name="Nowrousian M."/>
            <person name="Sun S."/>
            <person name="Cuomo C.A."/>
            <person name="Heitman J."/>
        </authorList>
    </citation>
    <scope>NUCLEOTIDE SEQUENCE</scope>
    <source>
        <strain evidence="3">CBS 10117</strain>
    </source>
</reference>
<evidence type="ECO:0000256" key="1">
    <source>
        <dbReference type="SAM" id="MobiDB-lite"/>
    </source>
</evidence>
<dbReference type="GeneID" id="28966649"/>
<evidence type="ECO:0000313" key="4">
    <source>
        <dbReference type="Proteomes" id="UP000078595"/>
    </source>
</evidence>
<protein>
    <submittedName>
        <fullName evidence="2">Uncharacterized protein</fullName>
    </submittedName>
</protein>
<organism evidence="2">
    <name type="scientific">Kwoniella dejecticola CBS 10117</name>
    <dbReference type="NCBI Taxonomy" id="1296121"/>
    <lineage>
        <taxon>Eukaryota</taxon>
        <taxon>Fungi</taxon>
        <taxon>Dikarya</taxon>
        <taxon>Basidiomycota</taxon>
        <taxon>Agaricomycotina</taxon>
        <taxon>Tremellomycetes</taxon>
        <taxon>Tremellales</taxon>
        <taxon>Cryptococcaceae</taxon>
        <taxon>Kwoniella</taxon>
    </lineage>
</organism>
<sequence>MAGHTNPKSGSPHHCALLRKVINGEPLQAEFHPDPSAGRFYRFVFRYRVDPSLALAEDTSIVAGPSNAPWQPNAVSEEDPKKDTVGNNNEINAKGKPVNPRVNTASETEPRHTFNEHQYTTAVTSEPAAEADPIRAAAEPVNEDPFTYHVKIEARTP</sequence>
<dbReference type="AlphaFoldDB" id="A0A1A6AA46"/>
<dbReference type="VEuPathDB" id="FungiDB:I303_02950"/>
<name>A0A1A6AA46_9TREE</name>
<reference evidence="3" key="2">
    <citation type="submission" date="2013-07" db="EMBL/GenBank/DDBJ databases">
        <authorList>
            <consortium name="The Broad Institute Genome Sequencing Platform"/>
            <person name="Cuomo C."/>
            <person name="Litvintseva A."/>
            <person name="Chen Y."/>
            <person name="Heitman J."/>
            <person name="Sun S."/>
            <person name="Springer D."/>
            <person name="Dromer F."/>
            <person name="Young S.K."/>
            <person name="Zeng Q."/>
            <person name="Gargeya S."/>
            <person name="Fitzgerald M."/>
            <person name="Abouelleil A."/>
            <person name="Alvarado L."/>
            <person name="Berlin A.M."/>
            <person name="Chapman S.B."/>
            <person name="Dewar J."/>
            <person name="Goldberg J."/>
            <person name="Griggs A."/>
            <person name="Gujja S."/>
            <person name="Hansen M."/>
            <person name="Howarth C."/>
            <person name="Imamovic A."/>
            <person name="Larimer J."/>
            <person name="McCowan C."/>
            <person name="Murphy C."/>
            <person name="Pearson M."/>
            <person name="Priest M."/>
            <person name="Roberts A."/>
            <person name="Saif S."/>
            <person name="Shea T."/>
            <person name="Sykes S."/>
            <person name="Wortman J."/>
            <person name="Nusbaum C."/>
            <person name="Birren B."/>
        </authorList>
    </citation>
    <scope>NUCLEOTIDE SEQUENCE</scope>
    <source>
        <strain evidence="3">CBS 10117</strain>
    </source>
</reference>
<gene>
    <name evidence="2" type="ORF">I303_02950</name>
    <name evidence="3" type="ORF">I303_102930</name>
</gene>
<proteinExistence type="predicted"/>
<dbReference type="RefSeq" id="XP_018264771.1">
    <property type="nucleotide sequence ID" value="XM_018406277.1"/>
</dbReference>
<reference evidence="2" key="1">
    <citation type="submission" date="2013-07" db="EMBL/GenBank/DDBJ databases">
        <title>The Genome Sequence of Cryptococcus dejecticola CBS10117.</title>
        <authorList>
            <consortium name="The Broad Institute Genome Sequencing Platform"/>
            <person name="Cuomo C."/>
            <person name="Litvintseva A."/>
            <person name="Chen Y."/>
            <person name="Heitman J."/>
            <person name="Sun S."/>
            <person name="Springer D."/>
            <person name="Dromer F."/>
            <person name="Young S.K."/>
            <person name="Zeng Q."/>
            <person name="Gargeya S."/>
            <person name="Fitzgerald M."/>
            <person name="Abouelleil A."/>
            <person name="Alvarado L."/>
            <person name="Berlin A.M."/>
            <person name="Chapman S.B."/>
            <person name="Dewar J."/>
            <person name="Goldberg J."/>
            <person name="Griggs A."/>
            <person name="Gujja S."/>
            <person name="Hansen M."/>
            <person name="Howarth C."/>
            <person name="Imamovic A."/>
            <person name="Larimer J."/>
            <person name="McCowan C."/>
            <person name="Murphy C."/>
            <person name="Pearson M."/>
            <person name="Priest M."/>
            <person name="Roberts A."/>
            <person name="Saif S."/>
            <person name="Shea T."/>
            <person name="Sykes S."/>
            <person name="Wortman J."/>
            <person name="Nusbaum C."/>
            <person name="Birren B."/>
        </authorList>
    </citation>
    <scope>NUCLEOTIDE SEQUENCE [LARGE SCALE GENOMIC DNA]</scope>
    <source>
        <strain evidence="2">CBS 10117</strain>
    </source>
</reference>
<dbReference type="Proteomes" id="UP000078595">
    <property type="component" value="Chromosome 3"/>
</dbReference>
<dbReference type="EMBL" id="CP144532">
    <property type="protein sequence ID" value="WWC60359.1"/>
    <property type="molecule type" value="Genomic_DNA"/>
</dbReference>